<dbReference type="Pfam" id="PF17763">
    <property type="entry name" value="Asparaginase_C"/>
    <property type="match status" value="1"/>
</dbReference>
<dbReference type="PIRSF" id="PIRSF001220">
    <property type="entry name" value="L-ASNase_gatD"/>
    <property type="match status" value="1"/>
</dbReference>
<dbReference type="CDD" id="cd08964">
    <property type="entry name" value="L-asparaginase_II"/>
    <property type="match status" value="1"/>
</dbReference>
<dbReference type="EMBL" id="CP011311">
    <property type="protein sequence ID" value="AKE39505.1"/>
    <property type="molecule type" value="Genomic_DNA"/>
</dbReference>
<dbReference type="InterPro" id="IPR027473">
    <property type="entry name" value="L-asparaginase_C"/>
</dbReference>
<keyword evidence="6" id="KW-0808">Transferase</keyword>
<dbReference type="PRINTS" id="PR00139">
    <property type="entry name" value="ASNGLNASE"/>
</dbReference>
<dbReference type="OrthoDB" id="9788068at2"/>
<dbReference type="GO" id="GO:0006528">
    <property type="term" value="P:asparagine metabolic process"/>
    <property type="evidence" value="ECO:0007669"/>
    <property type="project" value="InterPro"/>
</dbReference>
<evidence type="ECO:0000256" key="2">
    <source>
        <dbReference type="ARBA" id="ARBA00012920"/>
    </source>
</evidence>
<gene>
    <name evidence="6" type="ORF">UL81_07750</name>
</gene>
<keyword evidence="3 6" id="KW-0378">Hydrolase</keyword>
<dbReference type="Pfam" id="PF00710">
    <property type="entry name" value="Asparaginase"/>
    <property type="match status" value="1"/>
</dbReference>
<dbReference type="HOGENOM" id="CLU_019134_1_0_11"/>
<dbReference type="RefSeq" id="WP_035105216.1">
    <property type="nucleotide sequence ID" value="NZ_CP011311.1"/>
</dbReference>
<dbReference type="GO" id="GO:0004067">
    <property type="term" value="F:asparaginase activity"/>
    <property type="evidence" value="ECO:0007669"/>
    <property type="project" value="UniProtKB-UniRule"/>
</dbReference>
<dbReference type="InterPro" id="IPR036152">
    <property type="entry name" value="Asp/glu_Ase-like_sf"/>
</dbReference>
<dbReference type="PROSITE" id="PS00144">
    <property type="entry name" value="ASN_GLN_ASE_1"/>
    <property type="match status" value="1"/>
</dbReference>
<name>A0A0F6QXE3_9CORY</name>
<dbReference type="PANTHER" id="PTHR11707">
    <property type="entry name" value="L-ASPARAGINASE"/>
    <property type="match status" value="1"/>
</dbReference>
<dbReference type="Proteomes" id="UP000033566">
    <property type="component" value="Chromosome"/>
</dbReference>
<dbReference type="InterPro" id="IPR027474">
    <property type="entry name" value="L-asparaginase_N"/>
</dbReference>
<dbReference type="GO" id="GO:0016740">
    <property type="term" value="F:transferase activity"/>
    <property type="evidence" value="ECO:0007669"/>
    <property type="project" value="UniProtKB-KW"/>
</dbReference>
<evidence type="ECO:0000259" key="5">
    <source>
        <dbReference type="Pfam" id="PF17763"/>
    </source>
</evidence>
<organism evidence="6 7">
    <name type="scientific">Corynebacterium camporealensis</name>
    <dbReference type="NCBI Taxonomy" id="161896"/>
    <lineage>
        <taxon>Bacteria</taxon>
        <taxon>Bacillati</taxon>
        <taxon>Actinomycetota</taxon>
        <taxon>Actinomycetes</taxon>
        <taxon>Mycobacteriales</taxon>
        <taxon>Corynebacteriaceae</taxon>
        <taxon>Corynebacterium</taxon>
    </lineage>
</organism>
<dbReference type="InterPro" id="IPR006034">
    <property type="entry name" value="Asparaginase/glutaminase-like"/>
</dbReference>
<dbReference type="KEGG" id="ccj:UL81_07750"/>
<dbReference type="Gene3D" id="3.40.50.40">
    <property type="match status" value="1"/>
</dbReference>
<dbReference type="InterPro" id="IPR037152">
    <property type="entry name" value="L-asparaginase_N_sf"/>
</dbReference>
<dbReference type="InterPro" id="IPR040919">
    <property type="entry name" value="Asparaginase_C"/>
</dbReference>
<dbReference type="PROSITE" id="PS51732">
    <property type="entry name" value="ASN_GLN_ASE_3"/>
    <property type="match status" value="1"/>
</dbReference>
<sequence>MTIALIATGGTIACTAADDGSLVPTVSGAQLAASVSDATDESSAAVDIEVVEFRQLDSSSITLSDLDDLLAEVHRQLERTDINGVVTTHGTDSMEETALALSLFSPGTKPVVLTGAQRAFDHPHGDGPANLRAAVELAAGSQPGVFVQFGGMTIPGHAVRKQHTSNLQGFEELDVPAPARTLPLRPLAKHPVTILAAYPGAEATLVDAAAHSFAGIIVEALGSGNTSEEMGTALARALDAGVPVVISTRVPNGPTTLAYGGAGGGSTLGDKGADAAGMLRPGPARIALAASLATGVPFAELFESED</sequence>
<feature type="domain" description="Asparaginase/glutaminase C-terminal" evidence="5">
    <location>
        <begin position="192"/>
        <end position="299"/>
    </location>
</feature>
<accession>A0A0F6QXE3</accession>
<dbReference type="PATRIC" id="fig|161896.4.peg.1517"/>
<comment type="similarity">
    <text evidence="1">Belongs to the asparaginase 1 family.</text>
</comment>
<dbReference type="AlphaFoldDB" id="A0A0F6QXE3"/>
<protein>
    <recommendedName>
        <fullName evidence="2">asparaginase</fullName>
        <ecNumber evidence="2">3.5.1.1</ecNumber>
    </recommendedName>
</protein>
<dbReference type="SUPFAM" id="SSF53774">
    <property type="entry name" value="Glutaminase/Asparaginase"/>
    <property type="match status" value="1"/>
</dbReference>
<evidence type="ECO:0000313" key="6">
    <source>
        <dbReference type="EMBL" id="AKE39505.1"/>
    </source>
</evidence>
<dbReference type="Gene3D" id="3.40.50.1170">
    <property type="entry name" value="L-asparaginase, N-terminal domain"/>
    <property type="match status" value="1"/>
</dbReference>
<dbReference type="STRING" id="161896.UL81_07750"/>
<keyword evidence="7" id="KW-1185">Reference proteome</keyword>
<reference evidence="6 7" key="1">
    <citation type="journal article" date="2015" name="Genome Announc.">
        <title>Complete Genome Sequence of Corynebacterium camporealensis DSM 44610, Isolated from the Milk of a Manchega Sheep with Subclinical Mastitis.</title>
        <authorList>
            <person name="Ruckert C."/>
            <person name="Albersmeier A."/>
            <person name="Winkler A."/>
            <person name="Tauch A."/>
        </authorList>
    </citation>
    <scope>NUCLEOTIDE SEQUENCE [LARGE SCALE GENOMIC DNA]</scope>
    <source>
        <strain evidence="6 7">DSM 44610</strain>
    </source>
</reference>
<dbReference type="SMART" id="SM00870">
    <property type="entry name" value="Asparaginase"/>
    <property type="match status" value="1"/>
</dbReference>
<dbReference type="SFLD" id="SFLDS00057">
    <property type="entry name" value="Glutaminase/Asparaginase"/>
    <property type="match status" value="1"/>
</dbReference>
<proteinExistence type="inferred from homology"/>
<dbReference type="InterPro" id="IPR020827">
    <property type="entry name" value="Asparaginase/glutaminase_AS1"/>
</dbReference>
<dbReference type="PIRSF" id="PIRSF500176">
    <property type="entry name" value="L_ASNase"/>
    <property type="match status" value="1"/>
</dbReference>
<dbReference type="EC" id="3.5.1.1" evidence="2"/>
<evidence type="ECO:0000256" key="3">
    <source>
        <dbReference type="ARBA" id="ARBA00022801"/>
    </source>
</evidence>
<evidence type="ECO:0000256" key="1">
    <source>
        <dbReference type="ARBA" id="ARBA00010518"/>
    </source>
</evidence>
<dbReference type="InterPro" id="IPR004550">
    <property type="entry name" value="AsnASE_II"/>
</dbReference>
<dbReference type="PANTHER" id="PTHR11707:SF28">
    <property type="entry name" value="60 KDA LYSOPHOSPHOLIPASE"/>
    <property type="match status" value="1"/>
</dbReference>
<feature type="domain" description="L-asparaginase N-terminal" evidence="4">
    <location>
        <begin position="3"/>
        <end position="179"/>
    </location>
</feature>
<evidence type="ECO:0000259" key="4">
    <source>
        <dbReference type="Pfam" id="PF00710"/>
    </source>
</evidence>
<evidence type="ECO:0000313" key="7">
    <source>
        <dbReference type="Proteomes" id="UP000033566"/>
    </source>
</evidence>